<dbReference type="PANTHER" id="PTHR31065">
    <property type="entry name" value="PLATZ TRANSCRIPTION FACTOR FAMILY PROTEIN"/>
    <property type="match status" value="1"/>
</dbReference>
<dbReference type="Pfam" id="PF04640">
    <property type="entry name" value="PLATZ"/>
    <property type="match status" value="1"/>
</dbReference>
<feature type="non-terminal residue" evidence="2">
    <location>
        <position position="134"/>
    </location>
</feature>
<dbReference type="PANTHER" id="PTHR31065:SF46">
    <property type="entry name" value="PLATZ TRANSCRIPTION FACTOR FAMILY PROTEIN-RELATED"/>
    <property type="match status" value="1"/>
</dbReference>
<sequence length="134" mass="15188">PSWLPHFLTGNYFSQCLKHASSKNERNHFCIDCVLDGPMCHIGLQTEHANHRSLQVRRASHMDAVRVHDIQKLADISNIQTYTINSAKIVFLLSRPQDRIAKAATHWCQNCNRTLTDPTCFCSISCKLAAARIN</sequence>
<dbReference type="HOGENOM" id="CLU_070437_4_1_1"/>
<feature type="non-terminal residue" evidence="2">
    <location>
        <position position="1"/>
    </location>
</feature>
<reference evidence="2 3" key="1">
    <citation type="journal article" date="2011" name="Science">
        <title>The Selaginella genome identifies genetic changes associated with the evolution of vascular plants.</title>
        <authorList>
            <person name="Banks J.A."/>
            <person name="Nishiyama T."/>
            <person name="Hasebe M."/>
            <person name="Bowman J.L."/>
            <person name="Gribskov M."/>
            <person name="dePamphilis C."/>
            <person name="Albert V.A."/>
            <person name="Aono N."/>
            <person name="Aoyama T."/>
            <person name="Ambrose B.A."/>
            <person name="Ashton N.W."/>
            <person name="Axtell M.J."/>
            <person name="Barker E."/>
            <person name="Barker M.S."/>
            <person name="Bennetzen J.L."/>
            <person name="Bonawitz N.D."/>
            <person name="Chapple C."/>
            <person name="Cheng C."/>
            <person name="Correa L.G."/>
            <person name="Dacre M."/>
            <person name="DeBarry J."/>
            <person name="Dreyer I."/>
            <person name="Elias M."/>
            <person name="Engstrom E.M."/>
            <person name="Estelle M."/>
            <person name="Feng L."/>
            <person name="Finet C."/>
            <person name="Floyd S.K."/>
            <person name="Frommer W.B."/>
            <person name="Fujita T."/>
            <person name="Gramzow L."/>
            <person name="Gutensohn M."/>
            <person name="Harholt J."/>
            <person name="Hattori M."/>
            <person name="Heyl A."/>
            <person name="Hirai T."/>
            <person name="Hiwatashi Y."/>
            <person name="Ishikawa M."/>
            <person name="Iwata M."/>
            <person name="Karol K.G."/>
            <person name="Koehler B."/>
            <person name="Kolukisaoglu U."/>
            <person name="Kubo M."/>
            <person name="Kurata T."/>
            <person name="Lalonde S."/>
            <person name="Li K."/>
            <person name="Li Y."/>
            <person name="Litt A."/>
            <person name="Lyons E."/>
            <person name="Manning G."/>
            <person name="Maruyama T."/>
            <person name="Michael T.P."/>
            <person name="Mikami K."/>
            <person name="Miyazaki S."/>
            <person name="Morinaga S."/>
            <person name="Murata T."/>
            <person name="Mueller-Roeber B."/>
            <person name="Nelson D.R."/>
            <person name="Obara M."/>
            <person name="Oguri Y."/>
            <person name="Olmstead R.G."/>
            <person name="Onodera N."/>
            <person name="Petersen B.L."/>
            <person name="Pils B."/>
            <person name="Prigge M."/>
            <person name="Rensing S.A."/>
            <person name="Riano-Pachon D.M."/>
            <person name="Roberts A.W."/>
            <person name="Sato Y."/>
            <person name="Scheller H.V."/>
            <person name="Schulz B."/>
            <person name="Schulz C."/>
            <person name="Shakirov E.V."/>
            <person name="Shibagaki N."/>
            <person name="Shinohara N."/>
            <person name="Shippen D.E."/>
            <person name="Soerensen I."/>
            <person name="Sotooka R."/>
            <person name="Sugimoto N."/>
            <person name="Sugita M."/>
            <person name="Sumikawa N."/>
            <person name="Tanurdzic M."/>
            <person name="Theissen G."/>
            <person name="Ulvskov P."/>
            <person name="Wakazuki S."/>
            <person name="Weng J.K."/>
            <person name="Willats W.W."/>
            <person name="Wipf D."/>
            <person name="Wolf P.G."/>
            <person name="Yang L."/>
            <person name="Zimmer A.D."/>
            <person name="Zhu Q."/>
            <person name="Mitros T."/>
            <person name="Hellsten U."/>
            <person name="Loque D."/>
            <person name="Otillar R."/>
            <person name="Salamov A."/>
            <person name="Schmutz J."/>
            <person name="Shapiro H."/>
            <person name="Lindquist E."/>
            <person name="Lucas S."/>
            <person name="Rokhsar D."/>
            <person name="Grigoriev I.V."/>
        </authorList>
    </citation>
    <scope>NUCLEOTIDE SEQUENCE [LARGE SCALE GENOMIC DNA]</scope>
</reference>
<dbReference type="KEGG" id="smo:SELMODRAFT_26454"/>
<keyword evidence="3" id="KW-1185">Reference proteome</keyword>
<proteinExistence type="predicted"/>
<protein>
    <submittedName>
        <fullName evidence="2">Uncharacterized protein</fullName>
    </submittedName>
</protein>
<accession>D8R2S4</accession>
<evidence type="ECO:0000313" key="1">
    <source>
        <dbReference type="EMBL" id="EFJ12466.1"/>
    </source>
</evidence>
<dbReference type="Proteomes" id="UP000001514">
    <property type="component" value="Unassembled WGS sequence"/>
</dbReference>
<evidence type="ECO:0000313" key="2">
    <source>
        <dbReference type="EMBL" id="EFJ34121.1"/>
    </source>
</evidence>
<dbReference type="InterPro" id="IPR006734">
    <property type="entry name" value="PLATZ"/>
</dbReference>
<organism evidence="3">
    <name type="scientific">Selaginella moellendorffii</name>
    <name type="common">Spikemoss</name>
    <dbReference type="NCBI Taxonomy" id="88036"/>
    <lineage>
        <taxon>Eukaryota</taxon>
        <taxon>Viridiplantae</taxon>
        <taxon>Streptophyta</taxon>
        <taxon>Embryophyta</taxon>
        <taxon>Tracheophyta</taxon>
        <taxon>Lycopodiopsida</taxon>
        <taxon>Selaginellales</taxon>
        <taxon>Selaginellaceae</taxon>
        <taxon>Selaginella</taxon>
    </lineage>
</organism>
<dbReference type="EMBL" id="GL377570">
    <property type="protein sequence ID" value="EFJ34121.1"/>
    <property type="molecule type" value="Genomic_DNA"/>
</dbReference>
<dbReference type="OMA" id="TEHANHR"/>
<evidence type="ECO:0000313" key="3">
    <source>
        <dbReference type="Proteomes" id="UP000001514"/>
    </source>
</evidence>
<dbReference type="Gramene" id="EFJ12466">
    <property type="protein sequence ID" value="EFJ12466"/>
    <property type="gene ID" value="SELMODRAFT_16282"/>
</dbReference>
<dbReference type="OrthoDB" id="1921430at2759"/>
<dbReference type="AlphaFoldDB" id="D8R2S4"/>
<name>D8R2S4_SELML</name>
<dbReference type="eggNOG" id="ENOG502SRVD">
    <property type="taxonomic scope" value="Eukaryota"/>
</dbReference>
<gene>
    <name evidence="1" type="ORF">SELMODRAFT_16282</name>
    <name evidence="2" type="ORF">SELMODRAFT_26454</name>
</gene>
<dbReference type="Gramene" id="EFJ34121">
    <property type="protein sequence ID" value="EFJ34121"/>
    <property type="gene ID" value="SELMODRAFT_26454"/>
</dbReference>
<dbReference type="InParanoid" id="D8R2S4"/>
<dbReference type="EMBL" id="GL377639">
    <property type="protein sequence ID" value="EFJ12466.1"/>
    <property type="molecule type" value="Genomic_DNA"/>
</dbReference>
<dbReference type="KEGG" id="smo:SELMODRAFT_16282"/>